<proteinExistence type="predicted"/>
<accession>A0ACD5VGW7</accession>
<keyword evidence="2" id="KW-1185">Reference proteome</keyword>
<dbReference type="Proteomes" id="UP001732700">
    <property type="component" value="Chromosome 3A"/>
</dbReference>
<evidence type="ECO:0000313" key="2">
    <source>
        <dbReference type="Proteomes" id="UP001732700"/>
    </source>
</evidence>
<name>A0ACD5VGW7_AVESA</name>
<organism evidence="1 2">
    <name type="scientific">Avena sativa</name>
    <name type="common">Oat</name>
    <dbReference type="NCBI Taxonomy" id="4498"/>
    <lineage>
        <taxon>Eukaryota</taxon>
        <taxon>Viridiplantae</taxon>
        <taxon>Streptophyta</taxon>
        <taxon>Embryophyta</taxon>
        <taxon>Tracheophyta</taxon>
        <taxon>Spermatophyta</taxon>
        <taxon>Magnoliopsida</taxon>
        <taxon>Liliopsida</taxon>
        <taxon>Poales</taxon>
        <taxon>Poaceae</taxon>
        <taxon>BOP clade</taxon>
        <taxon>Pooideae</taxon>
        <taxon>Poodae</taxon>
        <taxon>Poeae</taxon>
        <taxon>Poeae Chloroplast Group 1 (Aveneae type)</taxon>
        <taxon>Aveninae</taxon>
        <taxon>Avena</taxon>
    </lineage>
</organism>
<reference evidence="1" key="2">
    <citation type="submission" date="2025-09" db="UniProtKB">
        <authorList>
            <consortium name="EnsemblPlants"/>
        </authorList>
    </citation>
    <scope>IDENTIFICATION</scope>
</reference>
<protein>
    <submittedName>
        <fullName evidence="1">Uncharacterized protein</fullName>
    </submittedName>
</protein>
<reference evidence="1" key="1">
    <citation type="submission" date="2021-05" db="EMBL/GenBank/DDBJ databases">
        <authorList>
            <person name="Scholz U."/>
            <person name="Mascher M."/>
            <person name="Fiebig A."/>
        </authorList>
    </citation>
    <scope>NUCLEOTIDE SEQUENCE [LARGE SCALE GENOMIC DNA]</scope>
</reference>
<dbReference type="EnsemblPlants" id="AVESA.00010b.r2.3AG0444000.1">
    <property type="protein sequence ID" value="AVESA.00010b.r2.3AG0444000.1.CDS"/>
    <property type="gene ID" value="AVESA.00010b.r2.3AG0444000"/>
</dbReference>
<sequence>MAPASLYPCLVFLSVLACSAATAASHSQCLDNPPDLTAGGDQAGAVVHDLAGFRAYVTGAVHSEKAIVLASDVYGFEVPLFRKIADKVGEAGYYVVVPDLLNGQPYIDGVGNFTEWLQAHSPVKAAQDAKPIFAALKMGQKYVVGVGGYCWGGKVAVEVAKTNEVEAVVISHPYAISIDDMKEIKNPIEILGAHNDTATPPKQVYRLVHTLRQRNEIPYYAKIFPRVSHGFAIRYNVTNPFEVKSAEQALALMLDWFHRYLK</sequence>
<evidence type="ECO:0000313" key="1">
    <source>
        <dbReference type="EnsemblPlants" id="AVESA.00010b.r2.3AG0444000.1.CDS"/>
    </source>
</evidence>